<evidence type="ECO:0000256" key="1">
    <source>
        <dbReference type="SAM" id="SignalP"/>
    </source>
</evidence>
<reference evidence="2 3" key="1">
    <citation type="submission" date="2019-04" db="EMBL/GenBank/DDBJ databases">
        <title>Microbes associate with the intestines of laboratory mice.</title>
        <authorList>
            <person name="Navarre W."/>
            <person name="Wong E."/>
            <person name="Huang K.C."/>
            <person name="Tropini C."/>
            <person name="Ng K."/>
            <person name="Yu B."/>
        </authorList>
    </citation>
    <scope>NUCLEOTIDE SEQUENCE [LARGE SCALE GENOMIC DNA]</scope>
    <source>
        <strain evidence="2 3">NM80_B27</strain>
    </source>
</reference>
<dbReference type="AlphaFoldDB" id="A0A4S4G5B8"/>
<evidence type="ECO:0000313" key="2">
    <source>
        <dbReference type="EMBL" id="THG37406.1"/>
    </source>
</evidence>
<feature type="chain" id="PRO_5020289204" evidence="1">
    <location>
        <begin position="19"/>
        <end position="409"/>
    </location>
</feature>
<sequence>MGNVRFCWQLLSKLCACAALVTLLPVAGCAPERIDGAADSLHLVDYGIDGSSYAAMRNTTPNYVSETLGSSLKIEAQVVLPEKAPTTSLSAVAYGFADRADAIAEVLMGKGLESAEVASKEEISFDGSGHAEEVLYEMPDGASTFVGASEISFHDATFPDRYVGTGADAPESDCIAPFEQEELDGFSSQSAMQWVWDLIFAMGLKEDDVASVVAYALPASKMEVAKDDYVSTRLGDYQDMDEDPEGLVSQAIEEIKALDAIEYGPEDEMYSIHVHFNVNGVPLASSSDGTRYYNSLGNDSILGCYLRAYVGEEGIRWVTGQSLFRGGSDIGGSDNAVIPLDEAVNALAKRYGSVAFTEPVEIDRIALEYCAVPQLDSETGATLVPAWVFRNAGDPDYGFRVNALTAEVI</sequence>
<dbReference type="EMBL" id="SSTJ01000006">
    <property type="protein sequence ID" value="THG37406.1"/>
    <property type="molecule type" value="Genomic_DNA"/>
</dbReference>
<organism evidence="2 3">
    <name type="scientific">Adlercreutzia caecimuris</name>
    <dbReference type="NCBI Taxonomy" id="671266"/>
    <lineage>
        <taxon>Bacteria</taxon>
        <taxon>Bacillati</taxon>
        <taxon>Actinomycetota</taxon>
        <taxon>Coriobacteriia</taxon>
        <taxon>Eggerthellales</taxon>
        <taxon>Eggerthellaceae</taxon>
        <taxon>Adlercreutzia</taxon>
    </lineage>
</organism>
<proteinExistence type="predicted"/>
<dbReference type="RefSeq" id="WP_136434391.1">
    <property type="nucleotide sequence ID" value="NZ_JANJZG010000008.1"/>
</dbReference>
<comment type="caution">
    <text evidence="2">The sequence shown here is derived from an EMBL/GenBank/DDBJ whole genome shotgun (WGS) entry which is preliminary data.</text>
</comment>
<dbReference type="Proteomes" id="UP000308978">
    <property type="component" value="Unassembled WGS sequence"/>
</dbReference>
<protein>
    <submittedName>
        <fullName evidence="2">Uncharacterized protein</fullName>
    </submittedName>
</protein>
<accession>A0A4S4G5B8</accession>
<feature type="signal peptide" evidence="1">
    <location>
        <begin position="1"/>
        <end position="18"/>
    </location>
</feature>
<name>A0A4S4G5B8_9ACTN</name>
<gene>
    <name evidence="2" type="ORF">E5986_06515</name>
</gene>
<evidence type="ECO:0000313" key="3">
    <source>
        <dbReference type="Proteomes" id="UP000308978"/>
    </source>
</evidence>
<keyword evidence="1" id="KW-0732">Signal</keyword>